<protein>
    <submittedName>
        <fullName evidence="3">Membrane protein</fullName>
    </submittedName>
</protein>
<feature type="transmembrane region" description="Helical" evidence="2">
    <location>
        <begin position="126"/>
        <end position="144"/>
    </location>
</feature>
<feature type="region of interest" description="Disordered" evidence="1">
    <location>
        <begin position="48"/>
        <end position="83"/>
    </location>
</feature>
<feature type="compositionally biased region" description="Basic and acidic residues" evidence="1">
    <location>
        <begin position="51"/>
        <end position="67"/>
    </location>
</feature>
<dbReference type="RefSeq" id="WP_281877016.1">
    <property type="nucleotide sequence ID" value="NZ_AP026978.1"/>
</dbReference>
<evidence type="ECO:0000313" key="3">
    <source>
        <dbReference type="EMBL" id="BDT97085.1"/>
    </source>
</evidence>
<dbReference type="InterPro" id="IPR012666">
    <property type="entry name" value="CbtA_put"/>
</dbReference>
<reference evidence="3 4" key="1">
    <citation type="submission" date="2022-11" db="EMBL/GenBank/DDBJ databases">
        <title>Genome Sequencing of Nocardia sp. ON39_IFM12276 and assembly.</title>
        <authorList>
            <person name="Shimojima M."/>
            <person name="Toyokawa M."/>
            <person name="Uesaka K."/>
        </authorList>
    </citation>
    <scope>NUCLEOTIDE SEQUENCE [LARGE SCALE GENOMIC DNA]</scope>
    <source>
        <strain evidence="3 4">IFM 12276</strain>
    </source>
</reference>
<organism evidence="3 4">
    <name type="scientific">Nocardia sputorum</name>
    <dbReference type="NCBI Taxonomy" id="2984338"/>
    <lineage>
        <taxon>Bacteria</taxon>
        <taxon>Bacillati</taxon>
        <taxon>Actinomycetota</taxon>
        <taxon>Actinomycetes</taxon>
        <taxon>Mycobacteriales</taxon>
        <taxon>Nocardiaceae</taxon>
        <taxon>Nocardia</taxon>
    </lineage>
</organism>
<proteinExistence type="predicted"/>
<keyword evidence="4" id="KW-1185">Reference proteome</keyword>
<feature type="transmembrane region" description="Helical" evidence="2">
    <location>
        <begin position="164"/>
        <end position="187"/>
    </location>
</feature>
<feature type="transmembrane region" description="Helical" evidence="2">
    <location>
        <begin position="91"/>
        <end position="114"/>
    </location>
</feature>
<keyword evidence="2" id="KW-0472">Membrane</keyword>
<gene>
    <name evidence="3" type="ORF">IFM12276_01140</name>
</gene>
<feature type="transmembrane region" description="Helical" evidence="2">
    <location>
        <begin position="194"/>
        <end position="214"/>
    </location>
</feature>
<dbReference type="EMBL" id="AP026978">
    <property type="protein sequence ID" value="BDT97085.1"/>
    <property type="molecule type" value="Genomic_DNA"/>
</dbReference>
<feature type="transmembrane region" description="Helical" evidence="2">
    <location>
        <begin position="12"/>
        <end position="32"/>
    </location>
</feature>
<keyword evidence="2" id="KW-0812">Transmembrane</keyword>
<evidence type="ECO:0000256" key="2">
    <source>
        <dbReference type="SAM" id="Phobius"/>
    </source>
</evidence>
<keyword evidence="2" id="KW-1133">Transmembrane helix</keyword>
<feature type="transmembrane region" description="Helical" evidence="2">
    <location>
        <begin position="234"/>
        <end position="254"/>
    </location>
</feature>
<name>A0ABM8CQ66_9NOCA</name>
<accession>A0ABM8CQ66</accession>
<evidence type="ECO:0000256" key="1">
    <source>
        <dbReference type="SAM" id="MobiDB-lite"/>
    </source>
</evidence>
<sequence>MPLIGSLRTLLLRGLLAGLIAGLLAATVGYFVGEPKVDAAIAIEEAGSATEHAHGEQAESPHSHGEHAQSPGGHSHGDEEEPLVSRGGQKFGQFLALGLAGLALGAIYASVAHFARRHTALTGPRLALALGAAGWAAIVAVPFFKYPANPPAVGDPDTIDERTLLWVAAVVLGLVAVGAAVAVFTALRGRLPTFRLIGGVAAFVLVTTLGYILLPGVNEVSADFPATLLWQFRVASLAETATLWACLALGFAALSEFATRTDTPVPVAAATAE</sequence>
<dbReference type="Pfam" id="PF09490">
    <property type="entry name" value="CbtA"/>
    <property type="match status" value="1"/>
</dbReference>
<dbReference type="Proteomes" id="UP001317870">
    <property type="component" value="Chromosome"/>
</dbReference>
<evidence type="ECO:0000313" key="4">
    <source>
        <dbReference type="Proteomes" id="UP001317870"/>
    </source>
</evidence>